<dbReference type="Gene3D" id="3.30.1310.20">
    <property type="entry name" value="PRTase-like"/>
    <property type="match status" value="1"/>
</dbReference>
<dbReference type="EMBL" id="VITO01000014">
    <property type="protein sequence ID" value="TWB23176.1"/>
    <property type="molecule type" value="Genomic_DNA"/>
</dbReference>
<dbReference type="SUPFAM" id="SSF53271">
    <property type="entry name" value="PRTase-like"/>
    <property type="match status" value="1"/>
</dbReference>
<dbReference type="CDD" id="cd06223">
    <property type="entry name" value="PRTases_typeI"/>
    <property type="match status" value="1"/>
</dbReference>
<accession>A0A560FNI1</accession>
<sequence length="232" mass="24543">MRFMDRRDAGQRLAGRLAGLKGVNTVVLALPRGGVPVAYQVAHALGAPLEVMLVRKLGVPIEPEIAMGAIAEGPEGGEPVVVLDEATLSALRISPTEVDRVIAGETRELDRRRRLYRDGRPAPDLAGKTVILVDDGIATGATMRAAVRAARQRHAAAVVVAVPVAATQSLARLAAEVDEIACLEPTDTLVAVGYHYVDFQQVSDEEVMALLHDGPLPADKRPPPHPPTGMAS</sequence>
<dbReference type="Proteomes" id="UP000316545">
    <property type="component" value="Unassembled WGS sequence"/>
</dbReference>
<gene>
    <name evidence="3" type="ORF">FBZ88_11499</name>
</gene>
<dbReference type="InterPro" id="IPR000836">
    <property type="entry name" value="PRTase_dom"/>
</dbReference>
<dbReference type="Pfam" id="PF00156">
    <property type="entry name" value="Pribosyltran"/>
    <property type="match status" value="1"/>
</dbReference>
<evidence type="ECO:0000313" key="4">
    <source>
        <dbReference type="Proteomes" id="UP000316545"/>
    </source>
</evidence>
<reference evidence="3 4" key="1">
    <citation type="submission" date="2019-06" db="EMBL/GenBank/DDBJ databases">
        <title>Genomic Encyclopedia of Type Strains, Phase IV (KMG-V): Genome sequencing to study the core and pangenomes of soil and plant-associated prokaryotes.</title>
        <authorList>
            <person name="Whitman W."/>
        </authorList>
    </citation>
    <scope>NUCLEOTIDE SEQUENCE [LARGE SCALE GENOMIC DNA]</scope>
    <source>
        <strain evidence="3 4">BR 11865</strain>
    </source>
</reference>
<feature type="region of interest" description="Disordered" evidence="1">
    <location>
        <begin position="213"/>
        <end position="232"/>
    </location>
</feature>
<comment type="caution">
    <text evidence="3">The sequence shown here is derived from an EMBL/GenBank/DDBJ whole genome shotgun (WGS) entry which is preliminary data.</text>
</comment>
<protein>
    <submittedName>
        <fullName evidence="3">Putative phosphoribosyl transferase</fullName>
    </submittedName>
</protein>
<keyword evidence="4" id="KW-1185">Reference proteome</keyword>
<name>A0A560FNI1_9PROT</name>
<dbReference type="GO" id="GO:0016740">
    <property type="term" value="F:transferase activity"/>
    <property type="evidence" value="ECO:0007669"/>
    <property type="project" value="UniProtKB-KW"/>
</dbReference>
<dbReference type="AlphaFoldDB" id="A0A560FNI1"/>
<dbReference type="Gene3D" id="3.40.50.2020">
    <property type="match status" value="1"/>
</dbReference>
<proteinExistence type="predicted"/>
<evidence type="ECO:0000259" key="2">
    <source>
        <dbReference type="Pfam" id="PF00156"/>
    </source>
</evidence>
<feature type="domain" description="Phosphoribosyltransferase" evidence="2">
    <location>
        <begin position="19"/>
        <end position="195"/>
    </location>
</feature>
<dbReference type="InterPro" id="IPR029057">
    <property type="entry name" value="PRTase-like"/>
</dbReference>
<evidence type="ECO:0000313" key="3">
    <source>
        <dbReference type="EMBL" id="TWB23176.1"/>
    </source>
</evidence>
<keyword evidence="3" id="KW-0808">Transferase</keyword>
<organism evidence="3 4">
    <name type="scientific">Nitrospirillum amazonense</name>
    <dbReference type="NCBI Taxonomy" id="28077"/>
    <lineage>
        <taxon>Bacteria</taxon>
        <taxon>Pseudomonadati</taxon>
        <taxon>Pseudomonadota</taxon>
        <taxon>Alphaproteobacteria</taxon>
        <taxon>Rhodospirillales</taxon>
        <taxon>Azospirillaceae</taxon>
        <taxon>Nitrospirillum</taxon>
    </lineage>
</organism>
<evidence type="ECO:0000256" key="1">
    <source>
        <dbReference type="SAM" id="MobiDB-lite"/>
    </source>
</evidence>